<protein>
    <submittedName>
        <fullName evidence="15">Uncharacterized protein</fullName>
    </submittedName>
</protein>
<evidence type="ECO:0000256" key="4">
    <source>
        <dbReference type="ARBA" id="ARBA00022461"/>
    </source>
</evidence>
<dbReference type="GO" id="GO:0005272">
    <property type="term" value="F:sodium channel activity"/>
    <property type="evidence" value="ECO:0007669"/>
    <property type="project" value="UniProtKB-KW"/>
</dbReference>
<keyword evidence="9" id="KW-0472">Membrane</keyword>
<dbReference type="Proteomes" id="UP000887565">
    <property type="component" value="Unplaced"/>
</dbReference>
<proteinExistence type="inferred from homology"/>
<evidence type="ECO:0000256" key="3">
    <source>
        <dbReference type="ARBA" id="ARBA00022448"/>
    </source>
</evidence>
<evidence type="ECO:0000256" key="12">
    <source>
        <dbReference type="ARBA" id="ARBA00023303"/>
    </source>
</evidence>
<evidence type="ECO:0000256" key="9">
    <source>
        <dbReference type="ARBA" id="ARBA00023136"/>
    </source>
</evidence>
<dbReference type="Gene3D" id="2.60.470.10">
    <property type="entry name" value="Acid-sensing ion channels like domains"/>
    <property type="match status" value="1"/>
</dbReference>
<evidence type="ECO:0000313" key="15">
    <source>
        <dbReference type="WBParaSite" id="nRc.2.0.1.t30622-RA"/>
    </source>
</evidence>
<comment type="similarity">
    <text evidence="2 13">Belongs to the amiloride-sensitive sodium channel (TC 1.A.6) family.</text>
</comment>
<comment type="subcellular location">
    <subcellularLocation>
        <location evidence="1">Membrane</location>
        <topology evidence="1">Multi-pass membrane protein</topology>
    </subcellularLocation>
</comment>
<dbReference type="InterPro" id="IPR001873">
    <property type="entry name" value="ENaC"/>
</dbReference>
<accession>A0A915JY49</accession>
<evidence type="ECO:0000256" key="2">
    <source>
        <dbReference type="ARBA" id="ARBA00007193"/>
    </source>
</evidence>
<dbReference type="AlphaFoldDB" id="A0A915JY49"/>
<evidence type="ECO:0000256" key="11">
    <source>
        <dbReference type="ARBA" id="ARBA00023201"/>
    </source>
</evidence>
<dbReference type="GO" id="GO:0016020">
    <property type="term" value="C:membrane"/>
    <property type="evidence" value="ECO:0007669"/>
    <property type="project" value="UniProtKB-SubCell"/>
</dbReference>
<dbReference type="WBParaSite" id="nRc.2.0.1.t30622-RA">
    <property type="protein sequence ID" value="nRc.2.0.1.t30622-RA"/>
    <property type="gene ID" value="nRc.2.0.1.g30622"/>
</dbReference>
<keyword evidence="4 13" id="KW-0894">Sodium channel</keyword>
<keyword evidence="7" id="KW-0915">Sodium</keyword>
<keyword evidence="6" id="KW-1133">Transmembrane helix</keyword>
<evidence type="ECO:0000256" key="5">
    <source>
        <dbReference type="ARBA" id="ARBA00022692"/>
    </source>
</evidence>
<evidence type="ECO:0000313" key="14">
    <source>
        <dbReference type="Proteomes" id="UP000887565"/>
    </source>
</evidence>
<keyword evidence="8 13" id="KW-0406">Ion transport</keyword>
<evidence type="ECO:0000256" key="7">
    <source>
        <dbReference type="ARBA" id="ARBA00023053"/>
    </source>
</evidence>
<keyword evidence="11 13" id="KW-0739">Sodium transport</keyword>
<evidence type="ECO:0000256" key="13">
    <source>
        <dbReference type="RuleBase" id="RU000679"/>
    </source>
</evidence>
<name>A0A915JY49_ROMCU</name>
<reference evidence="15" key="1">
    <citation type="submission" date="2022-11" db="UniProtKB">
        <authorList>
            <consortium name="WormBaseParasite"/>
        </authorList>
    </citation>
    <scope>IDENTIFICATION</scope>
</reference>
<evidence type="ECO:0000256" key="10">
    <source>
        <dbReference type="ARBA" id="ARBA00023180"/>
    </source>
</evidence>
<dbReference type="Pfam" id="PF00858">
    <property type="entry name" value="ASC"/>
    <property type="match status" value="1"/>
</dbReference>
<keyword evidence="12 13" id="KW-0407">Ion channel</keyword>
<keyword evidence="14" id="KW-1185">Reference proteome</keyword>
<evidence type="ECO:0000256" key="6">
    <source>
        <dbReference type="ARBA" id="ARBA00022989"/>
    </source>
</evidence>
<keyword evidence="10" id="KW-0325">Glycoprotein</keyword>
<keyword evidence="5 13" id="KW-0812">Transmembrane</keyword>
<evidence type="ECO:0000256" key="8">
    <source>
        <dbReference type="ARBA" id="ARBA00023065"/>
    </source>
</evidence>
<evidence type="ECO:0000256" key="1">
    <source>
        <dbReference type="ARBA" id="ARBA00004141"/>
    </source>
</evidence>
<organism evidence="14 15">
    <name type="scientific">Romanomermis culicivorax</name>
    <name type="common">Nematode worm</name>
    <dbReference type="NCBI Taxonomy" id="13658"/>
    <lineage>
        <taxon>Eukaryota</taxon>
        <taxon>Metazoa</taxon>
        <taxon>Ecdysozoa</taxon>
        <taxon>Nematoda</taxon>
        <taxon>Enoplea</taxon>
        <taxon>Dorylaimia</taxon>
        <taxon>Mermithida</taxon>
        <taxon>Mermithoidea</taxon>
        <taxon>Mermithidae</taxon>
        <taxon>Romanomermis</taxon>
    </lineage>
</organism>
<keyword evidence="3 13" id="KW-0813">Transport</keyword>
<sequence length="131" mass="15083">MASWNPGDVEQAKKFVSLKYGGIHECRTSEEATYSCKDTAVYPIERFRTTFNNYYEFLAVFTLTYEDMVLLCWFAGDRIPCTNNDRYFNFALTDLGSCFSFNEIRKPPSQSGILDKLPSTNLAFLIIQICH</sequence>